<dbReference type="Pfam" id="PF00005">
    <property type="entry name" value="ABC_tran"/>
    <property type="match status" value="1"/>
</dbReference>
<keyword evidence="4 9" id="KW-0812">Transmembrane</keyword>
<dbReference type="InterPro" id="IPR003439">
    <property type="entry name" value="ABC_transporter-like_ATP-bd"/>
</dbReference>
<keyword evidence="13" id="KW-1185">Reference proteome</keyword>
<comment type="caution">
    <text evidence="12">The sequence shown here is derived from an EMBL/GenBank/DDBJ whole genome shotgun (WGS) entry which is preliminary data.</text>
</comment>
<comment type="subcellular location">
    <subcellularLocation>
        <location evidence="1">Cell membrane</location>
        <topology evidence="1">Multi-pass membrane protein</topology>
    </subcellularLocation>
</comment>
<feature type="transmembrane region" description="Helical" evidence="9">
    <location>
        <begin position="126"/>
        <end position="148"/>
    </location>
</feature>
<dbReference type="PANTHER" id="PTHR24221:SF248">
    <property type="entry name" value="ABC TRANSPORTER TRANSMEMBRANE REGION"/>
    <property type="match status" value="1"/>
</dbReference>
<evidence type="ECO:0000256" key="8">
    <source>
        <dbReference type="ARBA" id="ARBA00023136"/>
    </source>
</evidence>
<evidence type="ECO:0000313" key="12">
    <source>
        <dbReference type="EMBL" id="TQV74391.1"/>
    </source>
</evidence>
<dbReference type="GO" id="GO:0140359">
    <property type="term" value="F:ABC-type transporter activity"/>
    <property type="evidence" value="ECO:0007669"/>
    <property type="project" value="InterPro"/>
</dbReference>
<feature type="domain" description="ABC transporter" evidence="10">
    <location>
        <begin position="329"/>
        <end position="564"/>
    </location>
</feature>
<evidence type="ECO:0000256" key="7">
    <source>
        <dbReference type="ARBA" id="ARBA00022989"/>
    </source>
</evidence>
<dbReference type="NCBIfam" id="TIGR01842">
    <property type="entry name" value="type_I_sec_PrtD"/>
    <property type="match status" value="1"/>
</dbReference>
<evidence type="ECO:0000256" key="1">
    <source>
        <dbReference type="ARBA" id="ARBA00004651"/>
    </source>
</evidence>
<dbReference type="Proteomes" id="UP000315252">
    <property type="component" value="Unassembled WGS sequence"/>
</dbReference>
<keyword evidence="8 9" id="KW-0472">Membrane</keyword>
<dbReference type="OrthoDB" id="5288404at2"/>
<dbReference type="InterPro" id="IPR017871">
    <property type="entry name" value="ABC_transporter-like_CS"/>
</dbReference>
<organism evidence="12 13">
    <name type="scientific">Denitrobaculum tricleocarpae</name>
    <dbReference type="NCBI Taxonomy" id="2591009"/>
    <lineage>
        <taxon>Bacteria</taxon>
        <taxon>Pseudomonadati</taxon>
        <taxon>Pseudomonadota</taxon>
        <taxon>Alphaproteobacteria</taxon>
        <taxon>Rhodospirillales</taxon>
        <taxon>Rhodospirillaceae</taxon>
        <taxon>Denitrobaculum</taxon>
    </lineage>
</organism>
<dbReference type="InterPro" id="IPR027417">
    <property type="entry name" value="P-loop_NTPase"/>
</dbReference>
<feature type="transmembrane region" description="Helical" evidence="9">
    <location>
        <begin position="58"/>
        <end position="78"/>
    </location>
</feature>
<dbReference type="PROSITE" id="PS50929">
    <property type="entry name" value="ABC_TM1F"/>
    <property type="match status" value="1"/>
</dbReference>
<evidence type="ECO:0000259" key="11">
    <source>
        <dbReference type="PROSITE" id="PS50929"/>
    </source>
</evidence>
<evidence type="ECO:0000256" key="9">
    <source>
        <dbReference type="SAM" id="Phobius"/>
    </source>
</evidence>
<dbReference type="RefSeq" id="WP_142899023.1">
    <property type="nucleotide sequence ID" value="NZ_ML660061.1"/>
</dbReference>
<dbReference type="InterPro" id="IPR011527">
    <property type="entry name" value="ABC1_TM_dom"/>
</dbReference>
<dbReference type="GO" id="GO:0030256">
    <property type="term" value="C:type I protein secretion system complex"/>
    <property type="evidence" value="ECO:0007669"/>
    <property type="project" value="InterPro"/>
</dbReference>
<dbReference type="SUPFAM" id="SSF90123">
    <property type="entry name" value="ABC transporter transmembrane region"/>
    <property type="match status" value="1"/>
</dbReference>
<feature type="transmembrane region" description="Helical" evidence="9">
    <location>
        <begin position="154"/>
        <end position="176"/>
    </location>
</feature>
<dbReference type="SMART" id="SM00382">
    <property type="entry name" value="AAA"/>
    <property type="match status" value="1"/>
</dbReference>
<feature type="transmembrane region" description="Helical" evidence="9">
    <location>
        <begin position="20"/>
        <end position="46"/>
    </location>
</feature>
<dbReference type="AlphaFoldDB" id="A0A545TB13"/>
<dbReference type="InterPro" id="IPR039421">
    <property type="entry name" value="Type_1_exporter"/>
</dbReference>
<dbReference type="Gene3D" id="1.20.1560.10">
    <property type="entry name" value="ABC transporter type 1, transmembrane domain"/>
    <property type="match status" value="1"/>
</dbReference>
<evidence type="ECO:0000259" key="10">
    <source>
        <dbReference type="PROSITE" id="PS50893"/>
    </source>
</evidence>
<feature type="domain" description="ABC transmembrane type-1" evidence="11">
    <location>
        <begin position="22"/>
        <end position="298"/>
    </location>
</feature>
<dbReference type="CDD" id="cd03246">
    <property type="entry name" value="ABCC_Protease_Secretion"/>
    <property type="match status" value="1"/>
</dbReference>
<keyword evidence="3" id="KW-1003">Cell membrane</keyword>
<evidence type="ECO:0000313" key="13">
    <source>
        <dbReference type="Proteomes" id="UP000315252"/>
    </source>
</evidence>
<dbReference type="FunFam" id="3.40.50.300:FF:001444">
    <property type="entry name" value="ABC transporter ATP-binding protein"/>
    <property type="match status" value="1"/>
</dbReference>
<dbReference type="GO" id="GO:0030253">
    <property type="term" value="P:protein secretion by the type I secretion system"/>
    <property type="evidence" value="ECO:0007669"/>
    <property type="project" value="InterPro"/>
</dbReference>
<dbReference type="GO" id="GO:0016887">
    <property type="term" value="F:ATP hydrolysis activity"/>
    <property type="evidence" value="ECO:0007669"/>
    <property type="project" value="InterPro"/>
</dbReference>
<keyword evidence="7 9" id="KW-1133">Transmembrane helix</keyword>
<dbReference type="Pfam" id="PF00664">
    <property type="entry name" value="ABC_membrane"/>
    <property type="match status" value="1"/>
</dbReference>
<keyword evidence="5" id="KW-0547">Nucleotide-binding</keyword>
<protein>
    <submittedName>
        <fullName evidence="12">Type I secretion system permease/ATPase</fullName>
    </submittedName>
</protein>
<keyword evidence="2" id="KW-0813">Transport</keyword>
<accession>A0A545TB13</accession>
<dbReference type="GO" id="GO:0034040">
    <property type="term" value="F:ATPase-coupled lipid transmembrane transporter activity"/>
    <property type="evidence" value="ECO:0007669"/>
    <property type="project" value="TreeGrafter"/>
</dbReference>
<dbReference type="InterPro" id="IPR003593">
    <property type="entry name" value="AAA+_ATPase"/>
</dbReference>
<dbReference type="GO" id="GO:0005886">
    <property type="term" value="C:plasma membrane"/>
    <property type="evidence" value="ECO:0007669"/>
    <property type="project" value="UniProtKB-SubCell"/>
</dbReference>
<evidence type="ECO:0000256" key="5">
    <source>
        <dbReference type="ARBA" id="ARBA00022741"/>
    </source>
</evidence>
<dbReference type="SUPFAM" id="SSF52540">
    <property type="entry name" value="P-loop containing nucleoside triphosphate hydrolases"/>
    <property type="match status" value="1"/>
</dbReference>
<dbReference type="PANTHER" id="PTHR24221">
    <property type="entry name" value="ATP-BINDING CASSETTE SUB-FAMILY B"/>
    <property type="match status" value="1"/>
</dbReference>
<name>A0A545TB13_9PROT</name>
<keyword evidence="6" id="KW-0067">ATP-binding</keyword>
<dbReference type="InterPro" id="IPR036640">
    <property type="entry name" value="ABC1_TM_sf"/>
</dbReference>
<dbReference type="Gene3D" id="3.40.50.300">
    <property type="entry name" value="P-loop containing nucleotide triphosphate hydrolases"/>
    <property type="match status" value="1"/>
</dbReference>
<evidence type="ECO:0000256" key="4">
    <source>
        <dbReference type="ARBA" id="ARBA00022692"/>
    </source>
</evidence>
<dbReference type="GO" id="GO:0005524">
    <property type="term" value="F:ATP binding"/>
    <property type="evidence" value="ECO:0007669"/>
    <property type="project" value="UniProtKB-KW"/>
</dbReference>
<dbReference type="PROSITE" id="PS50893">
    <property type="entry name" value="ABC_TRANSPORTER_2"/>
    <property type="match status" value="1"/>
</dbReference>
<dbReference type="InterPro" id="IPR047957">
    <property type="entry name" value="ABC_AprD-like_6TM"/>
</dbReference>
<dbReference type="InterPro" id="IPR010128">
    <property type="entry name" value="ATPase_T1SS_PrtD-like"/>
</dbReference>
<dbReference type="EMBL" id="VHSH01000010">
    <property type="protein sequence ID" value="TQV74391.1"/>
    <property type="molecule type" value="Genomic_DNA"/>
</dbReference>
<sequence length="576" mass="61287">MLGSSDRTALKAALSESRSIFAAAGFFSLFINLLMLVGPLYMLQIYDRVLTSGSVPTLVYLSVAAVGLILVSAILEFLRSRILVRLNGGLEQRLTESLFSGIFKTPLEEQNNSTQPLRDMETVRSFLTGPGLITFFDAPWAPIFLVLIFALHPILGLISLTGAVLLFGLAIASEVFTRNLLVKASQNSGAAMSFADNAIRNREVIEALGMLQGLQRRWYQRYASGQASQARASDRSGLLTACAKFIRPLLQVAMLGAGAVLVLNLEITAGGMIASSIIMGRALAPVQGAINSWRNFVLARAAHRRLAEFFAATETAETQSSLPKPLGAVSVERVVAPAPGGTVPVIKGLSFSVAPGECVGIIGPSAAGKSTLSRLLVGVWKPTSGQVRLDGADIAKWNHLELGPHLGYLPQDVELFEGSVAENISRFDDGEPQAVIEAAKKAGVHELILQLEKGYDTNIGPGGRVLSGGQRQRIGLARALYGEPSLVVLDEPNSNLDAEGEEALRRALIGLKERGATSIVIAHRPSVLSVVEKLLVLKDGMIEHFGPKEEVLPKVTRSVANNSPKPGQAVAVGAQG</sequence>
<evidence type="ECO:0000256" key="2">
    <source>
        <dbReference type="ARBA" id="ARBA00022448"/>
    </source>
</evidence>
<dbReference type="CDD" id="cd18586">
    <property type="entry name" value="ABC_6TM_PrtD_like"/>
    <property type="match status" value="1"/>
</dbReference>
<proteinExistence type="predicted"/>
<dbReference type="PROSITE" id="PS00211">
    <property type="entry name" value="ABC_TRANSPORTER_1"/>
    <property type="match status" value="1"/>
</dbReference>
<gene>
    <name evidence="12" type="ORF">FKG95_24230</name>
</gene>
<reference evidence="12 13" key="1">
    <citation type="submission" date="2019-06" db="EMBL/GenBank/DDBJ databases">
        <title>Whole genome sequence for Rhodospirillaceae sp. R148.</title>
        <authorList>
            <person name="Wang G."/>
        </authorList>
    </citation>
    <scope>NUCLEOTIDE SEQUENCE [LARGE SCALE GENOMIC DNA]</scope>
    <source>
        <strain evidence="12 13">R148</strain>
    </source>
</reference>
<evidence type="ECO:0000256" key="6">
    <source>
        <dbReference type="ARBA" id="ARBA00022840"/>
    </source>
</evidence>
<evidence type="ECO:0000256" key="3">
    <source>
        <dbReference type="ARBA" id="ARBA00022475"/>
    </source>
</evidence>